<evidence type="ECO:0000256" key="7">
    <source>
        <dbReference type="SAM" id="MobiDB-lite"/>
    </source>
</evidence>
<feature type="compositionally biased region" description="Polar residues" evidence="7">
    <location>
        <begin position="398"/>
        <end position="409"/>
    </location>
</feature>
<dbReference type="GO" id="GO:0005930">
    <property type="term" value="C:axoneme"/>
    <property type="evidence" value="ECO:0007669"/>
    <property type="project" value="TreeGrafter"/>
</dbReference>
<dbReference type="InterPro" id="IPR056156">
    <property type="entry name" value="TPR_IF140_C"/>
</dbReference>
<evidence type="ECO:0000256" key="5">
    <source>
        <dbReference type="ARBA" id="ARBA00023069"/>
    </source>
</evidence>
<dbReference type="InterPro" id="IPR056155">
    <property type="entry name" value="Beta-prop_IFT140_2nd"/>
</dbReference>
<feature type="domain" description="IFT140 second beta-propeller" evidence="9">
    <location>
        <begin position="486"/>
        <end position="851"/>
    </location>
</feature>
<evidence type="ECO:0000259" key="8">
    <source>
        <dbReference type="Pfam" id="PF23383"/>
    </source>
</evidence>
<dbReference type="Pfam" id="PF24760">
    <property type="entry name" value="TPR_IF140_C"/>
    <property type="match status" value="1"/>
</dbReference>
<feature type="region of interest" description="Disordered" evidence="7">
    <location>
        <begin position="745"/>
        <end position="771"/>
    </location>
</feature>
<dbReference type="SUPFAM" id="SSF69304">
    <property type="entry name" value="Tricorn protease N-terminal domain"/>
    <property type="match status" value="1"/>
</dbReference>
<organism evidence="12 13">
    <name type="scientific">Trypanosoma theileri</name>
    <dbReference type="NCBI Taxonomy" id="67003"/>
    <lineage>
        <taxon>Eukaryota</taxon>
        <taxon>Discoba</taxon>
        <taxon>Euglenozoa</taxon>
        <taxon>Kinetoplastea</taxon>
        <taxon>Metakinetoplastina</taxon>
        <taxon>Trypanosomatida</taxon>
        <taxon>Trypanosomatidae</taxon>
        <taxon>Trypanosoma</taxon>
    </lineage>
</organism>
<feature type="compositionally biased region" description="Polar residues" evidence="7">
    <location>
        <begin position="745"/>
        <end position="768"/>
    </location>
</feature>
<evidence type="ECO:0000256" key="4">
    <source>
        <dbReference type="ARBA" id="ARBA00022803"/>
    </source>
</evidence>
<dbReference type="VEuPathDB" id="TriTrypDB:TM35_000033060"/>
<dbReference type="Pfam" id="PF23383">
    <property type="entry name" value="Beta-prop_IFT140_1st"/>
    <property type="match status" value="1"/>
</dbReference>
<protein>
    <submittedName>
        <fullName evidence="12">Intraflagellar transport 140</fullName>
    </submittedName>
</protein>
<feature type="compositionally biased region" description="Basic and acidic residues" evidence="7">
    <location>
        <begin position="1130"/>
        <end position="1139"/>
    </location>
</feature>
<accession>A0A1X0P7F5</accession>
<evidence type="ECO:0000259" key="9">
    <source>
        <dbReference type="Pfam" id="PF23385"/>
    </source>
</evidence>
<dbReference type="EMBL" id="NBCO01000003">
    <property type="protein sequence ID" value="ORC92553.1"/>
    <property type="molecule type" value="Genomic_DNA"/>
</dbReference>
<dbReference type="InterPro" id="IPR036322">
    <property type="entry name" value="WD40_repeat_dom_sf"/>
</dbReference>
<keyword evidence="6" id="KW-0966">Cell projection</keyword>
<evidence type="ECO:0000256" key="1">
    <source>
        <dbReference type="ARBA" id="ARBA00004138"/>
    </source>
</evidence>
<comment type="caution">
    <text evidence="12">The sequence shown here is derived from an EMBL/GenBank/DDBJ whole genome shotgun (WGS) entry which is preliminary data.</text>
</comment>
<evidence type="ECO:0000313" key="13">
    <source>
        <dbReference type="Proteomes" id="UP000192257"/>
    </source>
</evidence>
<keyword evidence="4" id="KW-0802">TPR repeat</keyword>
<proteinExistence type="predicted"/>
<comment type="subcellular location">
    <subcellularLocation>
        <location evidence="1">Cell projection</location>
        <location evidence="1">Cilium</location>
    </subcellularLocation>
</comment>
<dbReference type="STRING" id="67003.A0A1X0P7F5"/>
<dbReference type="Gene3D" id="2.130.10.10">
    <property type="entry name" value="YVTN repeat-like/Quinoprotein amine dehydrogenase"/>
    <property type="match status" value="1"/>
</dbReference>
<dbReference type="Pfam" id="PF23385">
    <property type="entry name" value="Beta-prop_IFT140_2nd"/>
    <property type="match status" value="1"/>
</dbReference>
<evidence type="ECO:0000259" key="10">
    <source>
        <dbReference type="Pfam" id="PF24760"/>
    </source>
</evidence>
<gene>
    <name evidence="12" type="ORF">TM35_000033060</name>
</gene>
<dbReference type="Pfam" id="PF24762">
    <property type="entry name" value="TPR_IF140-IFT172"/>
    <property type="match status" value="2"/>
</dbReference>
<feature type="domain" description="IFT140 first beta-propeller" evidence="8">
    <location>
        <begin position="128"/>
        <end position="395"/>
    </location>
</feature>
<dbReference type="GO" id="GO:0035721">
    <property type="term" value="P:intraciliary retrograde transport"/>
    <property type="evidence" value="ECO:0007669"/>
    <property type="project" value="TreeGrafter"/>
</dbReference>
<sequence>MLLYFVNGVTSHGVVDTTLVVPHPTLPIVASVWTNPLHVLVTDAEGDLVADHTFNSTAKVGSKITCMAWHPTHPLLVIGWDNGKLMTWMTPSEVPTNRPVGTAVGMSVNKQPQQPVEVEKAAVQHGEGSVVQCAWSASGVYLLTTSSKLRAVLWSVEHSSTNVPQGDDEVITSLTRSTVTPLWSVPTESVMTHVLHIGPPPVSSLKQTKMIELDESIPTMAPPRSRADDDGDDDCAFLLASNGGKQVFALTEEQKLFPLFLMEEPPATLLYDAVERHLVAFSTAHVINVYQISEPLASKLLLRRKLSMPSPTQTAERFTITMRWAASGVLAFASGDDRVRFFDIHSDRVYFVTHPAPSTTHITNIATLERKGLLAMSTTEGALAVYQRQVDNQHHGITGSNMNYNSVTPLHNHHNNNNNNNSSNGGGRNQGDPASEWELVTVVDVDGRVSSVHFTTAGHIIVALASGKLQILRETVRKRAWDGVSAATQISMEMVVVESITGCQCLLKSNSKIRGMSIAFPTIGLWNGQQIDLYTVNESTSTASLTNFIPTTSPAFAVHAEGVFFVKDANRVTFSNFQLVTIGQLAFTEAEGTPVIIDVMGDFVVTISSKNAMRLGRVSSREVRPLGPPRQLQLPDDNVIVVDAKVNAQGRRVVLMTRCIAGDKPDSRIWVYDLDTDLISCYDFAQRGEVPDAVYWNTPEPNSNTIGELGYLLLACETHQVKNMVDTKQLNIQDNTEAVDETIDANTTKPHGAPSHQNQQQNDPSSGTTKRDEEVIANEAMPDLENFAEKKQRMEDERYLSGFSGVNPLANRTHSVVTLFATNKGLVVHNAVLLKRYHICLVGLTIPDFLLASVRINGNPSNPEDYMIEQKRLRDFEGLKTEKDAAVLEALMKFSYYSTIGNMDEAYRCVKTIKSPTVWHSLAKMCVFSGRLDVAKVCLAQMQDGVAASALREACTKYAEENDVHLATLACSLGLVKECEDLLRKAKRYDLITDLLLACGKFEQAQRHARRFDRIRVYPVAYKYAQFMESFSNFEAAIMWYYNAKCLSTDVARIYFQNNRLSELRDLVIPPSSKNKGDSSNNNGNNVKLTENDAPNGKSGEKSGGKNGEDALTKKSSISLKEGTDNIDSNEEKRTGDEEEVRATFERLFAYNKELLLWWAQHCERRRHNAEALKFYTLAEDSFNVVRLLCSEDPPRIDEALDIVNKTADKMRLQAGTGIIGTTDMEPLGAAFFIGLYYERTKEVSAALQYYKMAGAWRAASRVAKAHQRYGELLNLSLASDDKQLMLDSATFLEHNNAYDKSVELYHRIGDIQKAIDVCIKGGLYEAMHRISTTLDAQSDPELFLQMATHFVESGHYNKAAEMFVFAKAFPRALELCVERNVPLTDEMAEAITSEANCRDLTADQRTALLRQIAGIAKDQGNWNLACKKYTQLGERVKAMKMLMRGGDVNKVIFFANHSRNAEIFTLAGNFLQSQNWNTDPNIHKHIVLFYTKAKAFTHLISFTDAYAQMQIDENRNYYEAWRAIDDCLHVLDRNRDGLHVDPNLAAREEALRTRRELVGLVVKAVKLLADTATDSSQAKELIAVCSDLIKRSRPNHQDHDTLAAAIRIGDVFALLVRYYYENAQSAKDALRVVESMVKHSVEPQFFVERDLLEAVCAANGRKLTEFIGDSNTKGMPESGKGVRSGPTHA</sequence>
<feature type="compositionally biased region" description="Basic and acidic residues" evidence="7">
    <location>
        <begin position="1099"/>
        <end position="1113"/>
    </location>
</feature>
<dbReference type="InterPro" id="IPR001680">
    <property type="entry name" value="WD40_rpt"/>
</dbReference>
<dbReference type="SMART" id="SM00320">
    <property type="entry name" value="WD40"/>
    <property type="match status" value="4"/>
</dbReference>
<evidence type="ECO:0000313" key="12">
    <source>
        <dbReference type="EMBL" id="ORC92553.1"/>
    </source>
</evidence>
<dbReference type="SUPFAM" id="SSF50978">
    <property type="entry name" value="WD40 repeat-like"/>
    <property type="match status" value="1"/>
</dbReference>
<keyword evidence="12" id="KW-0282">Flagellum</keyword>
<dbReference type="GO" id="GO:0030991">
    <property type="term" value="C:intraciliary transport particle A"/>
    <property type="evidence" value="ECO:0007669"/>
    <property type="project" value="TreeGrafter"/>
</dbReference>
<feature type="domain" description="IF140/IFT172/WDR19 TPR" evidence="11">
    <location>
        <begin position="901"/>
        <end position="1060"/>
    </location>
</feature>
<keyword evidence="3" id="KW-0677">Repeat</keyword>
<keyword evidence="13" id="KW-1185">Reference proteome</keyword>
<feature type="domain" description="IF140 C-terminal TPR" evidence="10">
    <location>
        <begin position="1499"/>
        <end position="1637"/>
    </location>
</feature>
<feature type="region of interest" description="Disordered" evidence="7">
    <location>
        <begin position="397"/>
        <end position="433"/>
    </location>
</feature>
<dbReference type="PANTHER" id="PTHR15722:SF7">
    <property type="entry name" value="INTRAFLAGELLAR TRANSPORT PROTEIN 140 HOMOLOG"/>
    <property type="match status" value="1"/>
</dbReference>
<dbReference type="Proteomes" id="UP000192257">
    <property type="component" value="Unassembled WGS sequence"/>
</dbReference>
<feature type="compositionally biased region" description="Low complexity" evidence="7">
    <location>
        <begin position="1072"/>
        <end position="1086"/>
    </location>
</feature>
<dbReference type="OrthoDB" id="10258787at2759"/>
<evidence type="ECO:0000256" key="3">
    <source>
        <dbReference type="ARBA" id="ARBA00022737"/>
    </source>
</evidence>
<dbReference type="GO" id="GO:0036064">
    <property type="term" value="C:ciliary basal body"/>
    <property type="evidence" value="ECO:0007669"/>
    <property type="project" value="TreeGrafter"/>
</dbReference>
<feature type="region of interest" description="Disordered" evidence="7">
    <location>
        <begin position="1669"/>
        <end position="1690"/>
    </location>
</feature>
<dbReference type="RefSeq" id="XP_028886619.1">
    <property type="nucleotide sequence ID" value="XM_029022073.1"/>
</dbReference>
<evidence type="ECO:0000259" key="11">
    <source>
        <dbReference type="Pfam" id="PF24762"/>
    </source>
</evidence>
<reference evidence="12 13" key="1">
    <citation type="submission" date="2017-03" db="EMBL/GenBank/DDBJ databases">
        <title>An alternative strategy for trypanosome survival in the mammalian bloodstream revealed through genome and transcriptome analysis of the ubiquitous bovine parasite Trypanosoma (Megatrypanum) theileri.</title>
        <authorList>
            <person name="Kelly S."/>
            <person name="Ivens A."/>
            <person name="Mott A."/>
            <person name="O'Neill E."/>
            <person name="Emms D."/>
            <person name="Macleod O."/>
            <person name="Voorheis P."/>
            <person name="Matthews J."/>
            <person name="Matthews K."/>
            <person name="Carrington M."/>
        </authorList>
    </citation>
    <scope>NUCLEOTIDE SEQUENCE [LARGE SCALE GENOMIC DNA]</scope>
    <source>
        <strain evidence="12">Edinburgh</strain>
    </source>
</reference>
<keyword evidence="5" id="KW-0969">Cilium</keyword>
<feature type="region of interest" description="Disordered" evidence="7">
    <location>
        <begin position="1067"/>
        <end position="1139"/>
    </location>
</feature>
<dbReference type="InterPro" id="IPR056168">
    <property type="entry name" value="TPR_IF140/IFT172/WDR19"/>
</dbReference>
<keyword evidence="2" id="KW-0853">WD repeat</keyword>
<dbReference type="InterPro" id="IPR015943">
    <property type="entry name" value="WD40/YVTN_repeat-like_dom_sf"/>
</dbReference>
<evidence type="ECO:0000256" key="6">
    <source>
        <dbReference type="ARBA" id="ARBA00023273"/>
    </source>
</evidence>
<dbReference type="GeneID" id="39981853"/>
<dbReference type="Gene3D" id="1.25.40.470">
    <property type="match status" value="2"/>
</dbReference>
<feature type="domain" description="IF140/IFT172/WDR19 TPR" evidence="11">
    <location>
        <begin position="1152"/>
        <end position="1490"/>
    </location>
</feature>
<evidence type="ECO:0000256" key="2">
    <source>
        <dbReference type="ARBA" id="ARBA00022574"/>
    </source>
</evidence>
<dbReference type="PANTHER" id="PTHR15722">
    <property type="entry name" value="IFT140/172-RELATED"/>
    <property type="match status" value="1"/>
</dbReference>
<dbReference type="FunFam" id="1.25.40.470:FF:000031">
    <property type="entry name" value="Uncharacterized protein TCIL3000_10_12370"/>
    <property type="match status" value="1"/>
</dbReference>
<name>A0A1X0P7F5_9TRYP</name>
<dbReference type="InterPro" id="IPR056154">
    <property type="entry name" value="Beta-prop_IFT140_1st"/>
</dbReference>